<keyword evidence="3" id="KW-1185">Reference proteome</keyword>
<sequence length="219" mass="24584">MTRRREPAWNHERHHGIPHLAAEGFTHPERVEFVLGYHLRPIRADDVDIDYPAVMGSRERLWQIYGESWDRPPATMTYEADRDDLARHEREIAAHVTFNYTILDDADEQRLVGCVYIDPHDSHDAKSSLVGRRRVRGFGAREGARRVRAALAAPRGGSARCTSRSTLWPEANGCRGGAALCMGIRVTTLSPSYNPDSRALPARSRHPAQQSDNLIACAP</sequence>
<comment type="caution">
    <text evidence="2">The sequence shown here is derived from an EMBL/GenBank/DDBJ whole genome shotgun (WGS) entry which is preliminary data.</text>
</comment>
<dbReference type="Proteomes" id="UP000636956">
    <property type="component" value="Unassembled WGS sequence"/>
</dbReference>
<accession>A0A917PTY4</accession>
<reference evidence="2" key="2">
    <citation type="submission" date="2020-09" db="EMBL/GenBank/DDBJ databases">
        <authorList>
            <person name="Sun Q."/>
            <person name="Zhou Y."/>
        </authorList>
    </citation>
    <scope>NUCLEOTIDE SEQUENCE</scope>
    <source>
        <strain evidence="2">CGMCC 1.8984</strain>
    </source>
</reference>
<evidence type="ECO:0000313" key="2">
    <source>
        <dbReference type="EMBL" id="GGJ91709.1"/>
    </source>
</evidence>
<name>A0A917PTY4_9MICO</name>
<evidence type="ECO:0008006" key="4">
    <source>
        <dbReference type="Google" id="ProtNLM"/>
    </source>
</evidence>
<dbReference type="AlphaFoldDB" id="A0A917PTY4"/>
<organism evidence="2 3">
    <name type="scientific">Agromyces bauzanensis</name>
    <dbReference type="NCBI Taxonomy" id="1308924"/>
    <lineage>
        <taxon>Bacteria</taxon>
        <taxon>Bacillati</taxon>
        <taxon>Actinomycetota</taxon>
        <taxon>Actinomycetes</taxon>
        <taxon>Micrococcales</taxon>
        <taxon>Microbacteriaceae</taxon>
        <taxon>Agromyces</taxon>
    </lineage>
</organism>
<evidence type="ECO:0000256" key="1">
    <source>
        <dbReference type="SAM" id="MobiDB-lite"/>
    </source>
</evidence>
<proteinExistence type="predicted"/>
<reference evidence="2" key="1">
    <citation type="journal article" date="2014" name="Int. J. Syst. Evol. Microbiol.">
        <title>Complete genome sequence of Corynebacterium casei LMG S-19264T (=DSM 44701T), isolated from a smear-ripened cheese.</title>
        <authorList>
            <consortium name="US DOE Joint Genome Institute (JGI-PGF)"/>
            <person name="Walter F."/>
            <person name="Albersmeier A."/>
            <person name="Kalinowski J."/>
            <person name="Ruckert C."/>
        </authorList>
    </citation>
    <scope>NUCLEOTIDE SEQUENCE</scope>
    <source>
        <strain evidence="2">CGMCC 1.8984</strain>
    </source>
</reference>
<dbReference type="EMBL" id="BMMD01000025">
    <property type="protein sequence ID" value="GGJ91709.1"/>
    <property type="molecule type" value="Genomic_DNA"/>
</dbReference>
<evidence type="ECO:0000313" key="3">
    <source>
        <dbReference type="Proteomes" id="UP000636956"/>
    </source>
</evidence>
<gene>
    <name evidence="2" type="ORF">GCM10011372_32720</name>
</gene>
<dbReference type="RefSeq" id="WP_188744473.1">
    <property type="nucleotide sequence ID" value="NZ_BAABFW010000050.1"/>
</dbReference>
<feature type="region of interest" description="Disordered" evidence="1">
    <location>
        <begin position="195"/>
        <end position="219"/>
    </location>
</feature>
<protein>
    <recommendedName>
        <fullName evidence="4">N-acetyltransferase</fullName>
    </recommendedName>
</protein>